<proteinExistence type="predicted"/>
<comment type="caution">
    <text evidence="1">The sequence shown here is derived from an EMBL/GenBank/DDBJ whole genome shotgun (WGS) entry which is preliminary data.</text>
</comment>
<reference evidence="1 2" key="2">
    <citation type="journal article" date="2022" name="Mol. Ecol. Resour.">
        <title>The genomes of chicory, endive, great burdock and yacon provide insights into Asteraceae paleo-polyploidization history and plant inulin production.</title>
        <authorList>
            <person name="Fan W."/>
            <person name="Wang S."/>
            <person name="Wang H."/>
            <person name="Wang A."/>
            <person name="Jiang F."/>
            <person name="Liu H."/>
            <person name="Zhao H."/>
            <person name="Xu D."/>
            <person name="Zhang Y."/>
        </authorList>
    </citation>
    <scope>NUCLEOTIDE SEQUENCE [LARGE SCALE GENOMIC DNA]</scope>
    <source>
        <strain evidence="2">cv. Yunnan</strain>
        <tissue evidence="1">Leaves</tissue>
    </source>
</reference>
<sequence length="346" mass="38627">MNMTMIICQQVQPSLLQIPTAGGNLPLLRCRQQKEKVVVVMGATGTGKSRLSIDLAGIYPAEIINSDKIQVYEGLDITTNKITDEECAGVPHHLLGIVDPEADFTAGNFAATASRTMKSIVGRGKLPIIAGGSNSFIEALIDDQKYEFRSRYDVCFLWVDVAMHVLHGFVSDRVDRMVDAGIVEEVRKMYNPNADYSKGIRRAIGVPEFDSYFRAEYSSSGDVKSRDKLLEDAINETKKNTCLLACTQIEKIRRLRNVKGWKIHRLDATTAFQKRGREVDESWAEMVARPGEMIVNEFLFNISHSRNFVPVSDDVRRTTKRVAVLPVSDDVRRTTKRAAEMVGAAP</sequence>
<organism evidence="1 2">
    <name type="scientific">Smallanthus sonchifolius</name>
    <dbReference type="NCBI Taxonomy" id="185202"/>
    <lineage>
        <taxon>Eukaryota</taxon>
        <taxon>Viridiplantae</taxon>
        <taxon>Streptophyta</taxon>
        <taxon>Embryophyta</taxon>
        <taxon>Tracheophyta</taxon>
        <taxon>Spermatophyta</taxon>
        <taxon>Magnoliopsida</taxon>
        <taxon>eudicotyledons</taxon>
        <taxon>Gunneridae</taxon>
        <taxon>Pentapetalae</taxon>
        <taxon>asterids</taxon>
        <taxon>campanulids</taxon>
        <taxon>Asterales</taxon>
        <taxon>Asteraceae</taxon>
        <taxon>Asteroideae</taxon>
        <taxon>Heliantheae alliance</taxon>
        <taxon>Millerieae</taxon>
        <taxon>Smallanthus</taxon>
    </lineage>
</organism>
<dbReference type="Proteomes" id="UP001056120">
    <property type="component" value="Linkage Group LG17"/>
</dbReference>
<gene>
    <name evidence="1" type="ORF">L1987_50473</name>
</gene>
<keyword evidence="2" id="KW-1185">Reference proteome</keyword>
<protein>
    <submittedName>
        <fullName evidence="1">Uncharacterized protein</fullName>
    </submittedName>
</protein>
<accession>A0ACB9ENE7</accession>
<dbReference type="EMBL" id="CM042034">
    <property type="protein sequence ID" value="KAI3760083.1"/>
    <property type="molecule type" value="Genomic_DNA"/>
</dbReference>
<evidence type="ECO:0000313" key="1">
    <source>
        <dbReference type="EMBL" id="KAI3760083.1"/>
    </source>
</evidence>
<evidence type="ECO:0000313" key="2">
    <source>
        <dbReference type="Proteomes" id="UP001056120"/>
    </source>
</evidence>
<reference evidence="2" key="1">
    <citation type="journal article" date="2022" name="Mol. Ecol. Resour.">
        <title>The genomes of chicory, endive, great burdock and yacon provide insights into Asteraceae palaeo-polyploidization history and plant inulin production.</title>
        <authorList>
            <person name="Fan W."/>
            <person name="Wang S."/>
            <person name="Wang H."/>
            <person name="Wang A."/>
            <person name="Jiang F."/>
            <person name="Liu H."/>
            <person name="Zhao H."/>
            <person name="Xu D."/>
            <person name="Zhang Y."/>
        </authorList>
    </citation>
    <scope>NUCLEOTIDE SEQUENCE [LARGE SCALE GENOMIC DNA]</scope>
    <source>
        <strain evidence="2">cv. Yunnan</strain>
    </source>
</reference>
<name>A0ACB9ENE7_9ASTR</name>